<gene>
    <name evidence="2" type="ORF">MIT9_P1984</name>
</gene>
<keyword evidence="1" id="KW-0812">Transmembrane</keyword>
<keyword evidence="3" id="KW-1185">Reference proteome</keyword>
<evidence type="ECO:0000256" key="1">
    <source>
        <dbReference type="SAM" id="Phobius"/>
    </source>
</evidence>
<dbReference type="InterPro" id="IPR036249">
    <property type="entry name" value="Thioredoxin-like_sf"/>
</dbReference>
<evidence type="ECO:0000313" key="3">
    <source>
        <dbReference type="Proteomes" id="UP001321825"/>
    </source>
</evidence>
<dbReference type="AlphaFoldDB" id="A0AAU9BTY0"/>
<keyword evidence="1" id="KW-1133">Transmembrane helix</keyword>
<organism evidence="2 3">
    <name type="scientific">Methylomarinovum caldicuralii</name>
    <dbReference type="NCBI Taxonomy" id="438856"/>
    <lineage>
        <taxon>Bacteria</taxon>
        <taxon>Pseudomonadati</taxon>
        <taxon>Pseudomonadota</taxon>
        <taxon>Gammaproteobacteria</taxon>
        <taxon>Methylococcales</taxon>
        <taxon>Methylothermaceae</taxon>
        <taxon>Methylomarinovum</taxon>
    </lineage>
</organism>
<feature type="transmembrane region" description="Helical" evidence="1">
    <location>
        <begin position="18"/>
        <end position="39"/>
    </location>
</feature>
<evidence type="ECO:0008006" key="4">
    <source>
        <dbReference type="Google" id="ProtNLM"/>
    </source>
</evidence>
<evidence type="ECO:0000313" key="2">
    <source>
        <dbReference type="EMBL" id="BCX82398.1"/>
    </source>
</evidence>
<accession>A0AAU9BTY0</accession>
<dbReference type="Proteomes" id="UP001321825">
    <property type="component" value="Chromosome"/>
</dbReference>
<reference evidence="3" key="1">
    <citation type="journal article" date="2024" name="Int. J. Syst. Evol. Microbiol.">
        <title>Methylomarinovum tepidoasis sp. nov., a moderately thermophilic methanotroph of the family Methylothermaceae isolated from a deep-sea hydrothermal field.</title>
        <authorList>
            <person name="Hirayama H."/>
            <person name="Takaki Y."/>
            <person name="Abe M."/>
            <person name="Miyazaki M."/>
            <person name="Uematsu K."/>
            <person name="Matsui Y."/>
            <person name="Takai K."/>
        </authorList>
    </citation>
    <scope>NUCLEOTIDE SEQUENCE [LARGE SCALE GENOMIC DNA]</scope>
    <source>
        <strain evidence="3">IT-9</strain>
    </source>
</reference>
<keyword evidence="1" id="KW-0472">Membrane</keyword>
<dbReference type="EMBL" id="AP024714">
    <property type="protein sequence ID" value="BCX82398.1"/>
    <property type="molecule type" value="Genomic_DNA"/>
</dbReference>
<protein>
    <recommendedName>
        <fullName evidence="4">Transmembrane protein</fullName>
    </recommendedName>
</protein>
<dbReference type="SUPFAM" id="SSF52833">
    <property type="entry name" value="Thioredoxin-like"/>
    <property type="match status" value="1"/>
</dbReference>
<sequence>METGEETGLTRQRKRHGLWIFWLIVLIGTAPWLGAWYLVRHPGLWGTPGNHGQLLQPPRPLSYEQFQPVPGARKDLKEIRGRWVMMHVIVPGDEPACRQVLDDTRRLHPLFSKDIPRVRRLAVWGEDRPPAAGLRSQLFGDRDLYLARVPPDFAARLAGWIGRPLRCGQLFLMDPLGNLMMWYDAGFDPYGLYRDLKRLLKASRIG</sequence>
<name>A0AAU9BTY0_9GAMM</name>
<dbReference type="KEGG" id="mcau:MIT9_P1984"/>
<proteinExistence type="predicted"/>